<gene>
    <name evidence="1" type="ORF">Anapl_16950</name>
</gene>
<protein>
    <submittedName>
        <fullName evidence="1">Uncharacterized protein</fullName>
    </submittedName>
</protein>
<keyword evidence="2" id="KW-1185">Reference proteome</keyword>
<name>R0LQJ4_ANAPL</name>
<dbReference type="Proteomes" id="UP000296049">
    <property type="component" value="Unassembled WGS sequence"/>
</dbReference>
<organism evidence="1 2">
    <name type="scientific">Anas platyrhynchos</name>
    <name type="common">Mallard</name>
    <name type="synonym">Anas boschas</name>
    <dbReference type="NCBI Taxonomy" id="8839"/>
    <lineage>
        <taxon>Eukaryota</taxon>
        <taxon>Metazoa</taxon>
        <taxon>Chordata</taxon>
        <taxon>Craniata</taxon>
        <taxon>Vertebrata</taxon>
        <taxon>Euteleostomi</taxon>
        <taxon>Archelosauria</taxon>
        <taxon>Archosauria</taxon>
        <taxon>Dinosauria</taxon>
        <taxon>Saurischia</taxon>
        <taxon>Theropoda</taxon>
        <taxon>Coelurosauria</taxon>
        <taxon>Aves</taxon>
        <taxon>Neognathae</taxon>
        <taxon>Galloanserae</taxon>
        <taxon>Anseriformes</taxon>
        <taxon>Anatidae</taxon>
        <taxon>Anatinae</taxon>
        <taxon>Anas</taxon>
    </lineage>
</organism>
<dbReference type="AlphaFoldDB" id="R0LQJ4"/>
<sequence length="118" mass="13183">MNSSKKLLWEHGLPVRSEAIPSDHSTQLLVLNVHHVLQTIWLEEISMKIMIVPKVACRASCRDKVGLSEAFPMLSPKENMTVSVAATEPPPDFSSSSLQSILQKAFKAPEVKDFKWRG</sequence>
<evidence type="ECO:0000313" key="1">
    <source>
        <dbReference type="EMBL" id="EOB07989.1"/>
    </source>
</evidence>
<evidence type="ECO:0000313" key="2">
    <source>
        <dbReference type="Proteomes" id="UP000296049"/>
    </source>
</evidence>
<dbReference type="EMBL" id="KB742480">
    <property type="protein sequence ID" value="EOB07989.1"/>
    <property type="molecule type" value="Genomic_DNA"/>
</dbReference>
<accession>R0LQJ4</accession>
<proteinExistence type="predicted"/>
<reference evidence="1" key="1">
    <citation type="submission" date="2010-04" db="EMBL/GenBank/DDBJ databases">
        <title>The genome sequence and transcriptome of duck provide insight into the interaction host.</title>
        <authorList>
            <person name="Li N."/>
        </authorList>
    </citation>
    <scope>NUCLEOTIDE SEQUENCE</scope>
</reference>